<organism evidence="2 3">
    <name type="scientific">Streptomyces flavotricini</name>
    <dbReference type="NCBI Taxonomy" id="66888"/>
    <lineage>
        <taxon>Bacteria</taxon>
        <taxon>Bacillati</taxon>
        <taxon>Actinomycetota</taxon>
        <taxon>Actinomycetes</taxon>
        <taxon>Kitasatosporales</taxon>
        <taxon>Streptomycetaceae</taxon>
        <taxon>Streptomyces</taxon>
    </lineage>
</organism>
<proteinExistence type="predicted"/>
<accession>A0ABS8E2K6</accession>
<dbReference type="EMBL" id="JAINUL010000001">
    <property type="protein sequence ID" value="MCC0095173.1"/>
    <property type="molecule type" value="Genomic_DNA"/>
</dbReference>
<evidence type="ECO:0000313" key="3">
    <source>
        <dbReference type="Proteomes" id="UP001520654"/>
    </source>
</evidence>
<feature type="compositionally biased region" description="Basic and acidic residues" evidence="1">
    <location>
        <begin position="100"/>
        <end position="120"/>
    </location>
</feature>
<feature type="region of interest" description="Disordered" evidence="1">
    <location>
        <begin position="88"/>
        <end position="146"/>
    </location>
</feature>
<keyword evidence="3" id="KW-1185">Reference proteome</keyword>
<feature type="compositionally biased region" description="Low complexity" evidence="1">
    <location>
        <begin position="121"/>
        <end position="138"/>
    </location>
</feature>
<evidence type="ECO:0000256" key="1">
    <source>
        <dbReference type="SAM" id="MobiDB-lite"/>
    </source>
</evidence>
<evidence type="ECO:0000313" key="2">
    <source>
        <dbReference type="EMBL" id="MCC0095173.1"/>
    </source>
</evidence>
<reference evidence="2 3" key="1">
    <citation type="submission" date="2021-08" db="EMBL/GenBank/DDBJ databases">
        <title>Genomic Architecture of Streptomyces flavotricini NGL1 and Streptomyces erythrochromogenes HMS4 With Differential Plant Beneficial attributes and laccase production capabilities.</title>
        <authorList>
            <person name="Salwan R."/>
            <person name="Kaur R."/>
            <person name="Sharma V."/>
        </authorList>
    </citation>
    <scope>NUCLEOTIDE SEQUENCE [LARGE SCALE GENOMIC DNA]</scope>
    <source>
        <strain evidence="2 3">NGL1</strain>
    </source>
</reference>
<dbReference type="RefSeq" id="WP_229335841.1">
    <property type="nucleotide sequence ID" value="NZ_JAINUL010000001.1"/>
</dbReference>
<gene>
    <name evidence="2" type="ORF">K7B10_10325</name>
</gene>
<name>A0ABS8E2K6_9ACTN</name>
<dbReference type="Proteomes" id="UP001520654">
    <property type="component" value="Unassembled WGS sequence"/>
</dbReference>
<comment type="caution">
    <text evidence="2">The sequence shown here is derived from an EMBL/GenBank/DDBJ whole genome shotgun (WGS) entry which is preliminary data.</text>
</comment>
<sequence length="270" mass="28155">MAEAVPVRCPACLRENDYAAPVFPCACGSPVVPPLDPDAAPLPLTHRTWSDTWVAVRCASCGLVGEWPHPEVGCASCGTVVRIPVRPVESGPARGGGVRDGLRPRPDVRGEVREDVREQGRPAAPADAGGSAPGRPSAAPGPRPAFRPVTIRTARDAVATAALYLRWLGFRDVRRPDGQPIPSAAVDLRAPGLVAQVDPTTAPAGLRAVECVWLNGLTASATSVYFSLAGYTQDARSRADDLGVPLFVMDLTGVPQPVNDPADALVGRGA</sequence>
<evidence type="ECO:0008006" key="4">
    <source>
        <dbReference type="Google" id="ProtNLM"/>
    </source>
</evidence>
<protein>
    <recommendedName>
        <fullName evidence="4">Restriction endonuclease type IV Mrr domain-containing protein</fullName>
    </recommendedName>
</protein>